<name>A0AAD7N8R3_9AGAR</name>
<proteinExistence type="predicted"/>
<gene>
    <name evidence="2" type="ORF">DFH07DRAFT_775216</name>
</gene>
<comment type="caution">
    <text evidence="2">The sequence shown here is derived from an EMBL/GenBank/DDBJ whole genome shotgun (WGS) entry which is preliminary data.</text>
</comment>
<reference evidence="2" key="1">
    <citation type="submission" date="2023-03" db="EMBL/GenBank/DDBJ databases">
        <title>Massive genome expansion in bonnet fungi (Mycena s.s.) driven by repeated elements and novel gene families across ecological guilds.</title>
        <authorList>
            <consortium name="Lawrence Berkeley National Laboratory"/>
            <person name="Harder C.B."/>
            <person name="Miyauchi S."/>
            <person name="Viragh M."/>
            <person name="Kuo A."/>
            <person name="Thoen E."/>
            <person name="Andreopoulos B."/>
            <person name="Lu D."/>
            <person name="Skrede I."/>
            <person name="Drula E."/>
            <person name="Henrissat B."/>
            <person name="Morin E."/>
            <person name="Kohler A."/>
            <person name="Barry K."/>
            <person name="LaButti K."/>
            <person name="Morin E."/>
            <person name="Salamov A."/>
            <person name="Lipzen A."/>
            <person name="Mereny Z."/>
            <person name="Hegedus B."/>
            <person name="Baldrian P."/>
            <person name="Stursova M."/>
            <person name="Weitz H."/>
            <person name="Taylor A."/>
            <person name="Grigoriev I.V."/>
            <person name="Nagy L.G."/>
            <person name="Martin F."/>
            <person name="Kauserud H."/>
        </authorList>
    </citation>
    <scope>NUCLEOTIDE SEQUENCE</scope>
    <source>
        <strain evidence="2">CBHHK188m</strain>
    </source>
</reference>
<dbReference type="EMBL" id="JARJLG010000083">
    <property type="protein sequence ID" value="KAJ7750078.1"/>
    <property type="molecule type" value="Genomic_DNA"/>
</dbReference>
<evidence type="ECO:0000313" key="3">
    <source>
        <dbReference type="Proteomes" id="UP001215280"/>
    </source>
</evidence>
<dbReference type="AlphaFoldDB" id="A0AAD7N8R3"/>
<organism evidence="2 3">
    <name type="scientific">Mycena maculata</name>
    <dbReference type="NCBI Taxonomy" id="230809"/>
    <lineage>
        <taxon>Eukaryota</taxon>
        <taxon>Fungi</taxon>
        <taxon>Dikarya</taxon>
        <taxon>Basidiomycota</taxon>
        <taxon>Agaricomycotina</taxon>
        <taxon>Agaricomycetes</taxon>
        <taxon>Agaricomycetidae</taxon>
        <taxon>Agaricales</taxon>
        <taxon>Marasmiineae</taxon>
        <taxon>Mycenaceae</taxon>
        <taxon>Mycena</taxon>
    </lineage>
</organism>
<sequence>MIRHVIVKSLFRDSDLASRGLVVSAGRIQFPSNTDNMLKLRTQITLWGLAGTIASTSFGFRKDANSGRDFDPIAINGSDVPTTTDFAAPETTDANSDIANAYRSYIQACGQDLQQANQEAVGAYNDQFKTNPSDPNAPNFVAWAYSNVPVYKGSYQACENRESTYQSLLATFVPDTSSVTNSVSGTGIGVSPSMTEASFSSETTENTVSSSTSASQPVNSGEATQSGEPNGSSYSYPSYLILFLVGVLTVPALLA</sequence>
<evidence type="ECO:0000313" key="2">
    <source>
        <dbReference type="EMBL" id="KAJ7750078.1"/>
    </source>
</evidence>
<feature type="compositionally biased region" description="Low complexity" evidence="1">
    <location>
        <begin position="198"/>
        <end position="220"/>
    </location>
</feature>
<dbReference type="Proteomes" id="UP001215280">
    <property type="component" value="Unassembled WGS sequence"/>
</dbReference>
<feature type="compositionally biased region" description="Polar residues" evidence="1">
    <location>
        <begin position="221"/>
        <end position="230"/>
    </location>
</feature>
<feature type="region of interest" description="Disordered" evidence="1">
    <location>
        <begin position="191"/>
        <end position="230"/>
    </location>
</feature>
<protein>
    <submittedName>
        <fullName evidence="2">Uncharacterized protein</fullName>
    </submittedName>
</protein>
<accession>A0AAD7N8R3</accession>
<keyword evidence="3" id="KW-1185">Reference proteome</keyword>
<evidence type="ECO:0000256" key="1">
    <source>
        <dbReference type="SAM" id="MobiDB-lite"/>
    </source>
</evidence>